<dbReference type="InterPro" id="IPR011067">
    <property type="entry name" value="Plasmid_toxin/cell-grow_inhib"/>
</dbReference>
<dbReference type="GO" id="GO:0016075">
    <property type="term" value="P:rRNA catabolic process"/>
    <property type="evidence" value="ECO:0007669"/>
    <property type="project" value="TreeGrafter"/>
</dbReference>
<dbReference type="PANTHER" id="PTHR33988">
    <property type="entry name" value="ENDORIBONUCLEASE MAZF-RELATED"/>
    <property type="match status" value="1"/>
</dbReference>
<accession>A0A1I2G921</accession>
<dbReference type="GO" id="GO:0006402">
    <property type="term" value="P:mRNA catabolic process"/>
    <property type="evidence" value="ECO:0007669"/>
    <property type="project" value="TreeGrafter"/>
</dbReference>
<evidence type="ECO:0000313" key="1">
    <source>
        <dbReference type="EMBL" id="SFF13246.1"/>
    </source>
</evidence>
<dbReference type="AlphaFoldDB" id="A0A1I2G921"/>
<sequence>MYKQREIVLVPFPYSDLSNNKKRPVLIVSNNDYNQSFEDVLVCVITSNDYKDAYSVDLSNHDLEIGILPESSIVKAHKLFTIHQSKIIKKFSMVKGDYFELIKTKIHSLVKKS</sequence>
<organism evidence="1 2">
    <name type="scientific">Thermoflexibacter ruber</name>
    <dbReference type="NCBI Taxonomy" id="1003"/>
    <lineage>
        <taxon>Bacteria</taxon>
        <taxon>Pseudomonadati</taxon>
        <taxon>Bacteroidota</taxon>
        <taxon>Cytophagia</taxon>
        <taxon>Cytophagales</taxon>
        <taxon>Thermoflexibacteraceae</taxon>
        <taxon>Thermoflexibacter</taxon>
    </lineage>
</organism>
<name>A0A1I2G921_9BACT</name>
<reference evidence="1 2" key="1">
    <citation type="submission" date="2016-10" db="EMBL/GenBank/DDBJ databases">
        <authorList>
            <person name="de Groot N.N."/>
        </authorList>
    </citation>
    <scope>NUCLEOTIDE SEQUENCE [LARGE SCALE GENOMIC DNA]</scope>
    <source>
        <strain>GEY</strain>
        <strain evidence="2">DSM 9560</strain>
    </source>
</reference>
<evidence type="ECO:0000313" key="2">
    <source>
        <dbReference type="Proteomes" id="UP000199513"/>
    </source>
</evidence>
<dbReference type="STRING" id="1003.SAMN04488541_10175"/>
<gene>
    <name evidence="1" type="ORF">SAMN04488541_10175</name>
</gene>
<dbReference type="OrthoDB" id="129822at2"/>
<dbReference type="Gene3D" id="2.30.30.110">
    <property type="match status" value="1"/>
</dbReference>
<dbReference type="SUPFAM" id="SSF50118">
    <property type="entry name" value="Cell growth inhibitor/plasmid maintenance toxic component"/>
    <property type="match status" value="1"/>
</dbReference>
<dbReference type="EMBL" id="FONY01000017">
    <property type="protein sequence ID" value="SFF13246.1"/>
    <property type="molecule type" value="Genomic_DNA"/>
</dbReference>
<dbReference type="Pfam" id="PF02452">
    <property type="entry name" value="PemK_toxin"/>
    <property type="match status" value="1"/>
</dbReference>
<proteinExistence type="predicted"/>
<dbReference type="PANTHER" id="PTHR33988:SF2">
    <property type="entry name" value="ENDORIBONUCLEASE MAZF"/>
    <property type="match status" value="1"/>
</dbReference>
<dbReference type="GO" id="GO:0003677">
    <property type="term" value="F:DNA binding"/>
    <property type="evidence" value="ECO:0007669"/>
    <property type="project" value="InterPro"/>
</dbReference>
<protein>
    <submittedName>
        <fullName evidence="1">mRNA interferase MazF</fullName>
    </submittedName>
</protein>
<dbReference type="GO" id="GO:0004521">
    <property type="term" value="F:RNA endonuclease activity"/>
    <property type="evidence" value="ECO:0007669"/>
    <property type="project" value="TreeGrafter"/>
</dbReference>
<dbReference type="InterPro" id="IPR003477">
    <property type="entry name" value="PemK-like"/>
</dbReference>
<keyword evidence="2" id="KW-1185">Reference proteome</keyword>
<dbReference type="Proteomes" id="UP000199513">
    <property type="component" value="Unassembled WGS sequence"/>
</dbReference>
<dbReference type="RefSeq" id="WP_091544937.1">
    <property type="nucleotide sequence ID" value="NZ_FONY01000017.1"/>
</dbReference>